<accession>A0A239PDN7</accession>
<organism evidence="1 2">
    <name type="scientific">Streptosporangium subroseum</name>
    <dbReference type="NCBI Taxonomy" id="106412"/>
    <lineage>
        <taxon>Bacteria</taxon>
        <taxon>Bacillati</taxon>
        <taxon>Actinomycetota</taxon>
        <taxon>Actinomycetes</taxon>
        <taxon>Streptosporangiales</taxon>
        <taxon>Streptosporangiaceae</taxon>
        <taxon>Streptosporangium</taxon>
    </lineage>
</organism>
<evidence type="ECO:0000313" key="1">
    <source>
        <dbReference type="EMBL" id="SNT65083.1"/>
    </source>
</evidence>
<gene>
    <name evidence="1" type="ORF">SAMN05216276_11632</name>
</gene>
<feature type="non-terminal residue" evidence="1">
    <location>
        <position position="31"/>
    </location>
</feature>
<reference evidence="1 2" key="1">
    <citation type="submission" date="2017-06" db="EMBL/GenBank/DDBJ databases">
        <authorList>
            <person name="Kim H.J."/>
            <person name="Triplett B.A."/>
        </authorList>
    </citation>
    <scope>NUCLEOTIDE SEQUENCE [LARGE SCALE GENOMIC DNA]</scope>
    <source>
        <strain evidence="1 2">CGMCC 4.2132</strain>
    </source>
</reference>
<dbReference type="AlphaFoldDB" id="A0A239PDN7"/>
<name>A0A239PDN7_9ACTN</name>
<proteinExistence type="predicted"/>
<dbReference type="Proteomes" id="UP000198282">
    <property type="component" value="Unassembled WGS sequence"/>
</dbReference>
<protein>
    <submittedName>
        <fullName evidence="1">Uncharacterized protein</fullName>
    </submittedName>
</protein>
<keyword evidence="2" id="KW-1185">Reference proteome</keyword>
<dbReference type="EMBL" id="FZOD01000163">
    <property type="protein sequence ID" value="SNT65083.1"/>
    <property type="molecule type" value="Genomic_DNA"/>
</dbReference>
<sequence>MNEANLLRHALHAAHAIVNNEPFGPILAEGL</sequence>
<evidence type="ECO:0000313" key="2">
    <source>
        <dbReference type="Proteomes" id="UP000198282"/>
    </source>
</evidence>